<dbReference type="OrthoDB" id="6398477at2"/>
<gene>
    <name evidence="1" type="ORF">D5018_06440</name>
</gene>
<proteinExistence type="predicted"/>
<accession>A0A3L8Q2H7</accession>
<evidence type="ECO:0000313" key="2">
    <source>
        <dbReference type="Proteomes" id="UP000281474"/>
    </source>
</evidence>
<dbReference type="Proteomes" id="UP000281474">
    <property type="component" value="Unassembled WGS sequence"/>
</dbReference>
<comment type="caution">
    <text evidence="1">The sequence shown here is derived from an EMBL/GenBank/DDBJ whole genome shotgun (WGS) entry which is preliminary data.</text>
</comment>
<reference evidence="1 2" key="1">
    <citation type="submission" date="2018-09" db="EMBL/GenBank/DDBJ databases">
        <title>Phylogeny of the Shewanellaceae, and recommendation for two new genera, Pseudoshewanella and Parashewanella.</title>
        <authorList>
            <person name="Wang G."/>
        </authorList>
    </citation>
    <scope>NUCLEOTIDE SEQUENCE [LARGE SCALE GENOMIC DNA]</scope>
    <source>
        <strain evidence="1 2">C51</strain>
    </source>
</reference>
<organism evidence="1 2">
    <name type="scientific">Parashewanella curva</name>
    <dbReference type="NCBI Taxonomy" id="2338552"/>
    <lineage>
        <taxon>Bacteria</taxon>
        <taxon>Pseudomonadati</taxon>
        <taxon>Pseudomonadota</taxon>
        <taxon>Gammaproteobacteria</taxon>
        <taxon>Alteromonadales</taxon>
        <taxon>Shewanellaceae</taxon>
        <taxon>Parashewanella</taxon>
    </lineage>
</organism>
<sequence>MLAKLSVVIFLVALGIYLYSRNKSTPSDVEINSELEAEIKVALSAEETAPPETETPPKIHIELDWANEKLKSAVSEWQSTQEPEQQLLYLNQAITECYKQRKFRQYCIYGQSVHHSFLALIQSQVDSFSEKQAKHAGVSFMQLASLSQESGHYEQAISLCEQALTYKLTDGTITGFEGRITRIKRAQEKSNAE</sequence>
<evidence type="ECO:0000313" key="1">
    <source>
        <dbReference type="EMBL" id="RLV60582.1"/>
    </source>
</evidence>
<dbReference type="RefSeq" id="WP_121838189.1">
    <property type="nucleotide sequence ID" value="NZ_ML014763.1"/>
</dbReference>
<dbReference type="EMBL" id="QZEI01000014">
    <property type="protein sequence ID" value="RLV60582.1"/>
    <property type="molecule type" value="Genomic_DNA"/>
</dbReference>
<name>A0A3L8Q2H7_9GAMM</name>
<keyword evidence="2" id="KW-1185">Reference proteome</keyword>
<protein>
    <submittedName>
        <fullName evidence="1">Uncharacterized protein</fullName>
    </submittedName>
</protein>
<dbReference type="AlphaFoldDB" id="A0A3L8Q2H7"/>